<dbReference type="KEGG" id="pmuc:ING2E5A_2819"/>
<evidence type="ECO:0000259" key="7">
    <source>
        <dbReference type="Pfam" id="PF02706"/>
    </source>
</evidence>
<keyword evidence="4 6" id="KW-1133">Transmembrane helix</keyword>
<dbReference type="AlphaFoldDB" id="A0A1G4GAN2"/>
<evidence type="ECO:0000256" key="1">
    <source>
        <dbReference type="ARBA" id="ARBA00004651"/>
    </source>
</evidence>
<dbReference type="InterPro" id="IPR003856">
    <property type="entry name" value="LPS_length_determ_N"/>
</dbReference>
<sequence length="373" mass="41672">MEQNIIPPVTQPVQSSEEMDLIRKLWVKRRFIISVTTIFLLLGLFIALISPVSYTASCTVVPQSGEGKSGGLSGVAAMMGVNLGSSAMTEGTLSPHIYPEIVKSAPFTLEIMQTPIVTKRSNGKEITLYEYYTNKEYQDKNILGNIKKYTFGLPFVILGSLRNSSPEETAFTTDSGTIYVLNEEEKEVYKVIQNALQVYLNPKEGYVSLSYSFPEAKPAAVITDNLYRTLEKYVATFKSEKLEDNLQFVEESFESARKDFLQAQARLAAFQDANRGLATATARSTEMRLQSEFNISFSVYSELAKQREQARIAVKENQTILTLVNPTVVPHEKSAPRRSIIILGFFMLGIITAFAWVLGIPYVEEIFSNIKGN</sequence>
<feature type="domain" description="Polysaccharide chain length determinant N-terminal" evidence="7">
    <location>
        <begin position="20"/>
        <end position="111"/>
    </location>
</feature>
<proteinExistence type="predicted"/>
<evidence type="ECO:0000256" key="6">
    <source>
        <dbReference type="SAM" id="Phobius"/>
    </source>
</evidence>
<dbReference type="RefSeq" id="WP_071137874.1">
    <property type="nucleotide sequence ID" value="NZ_LT608328.1"/>
</dbReference>
<keyword evidence="9" id="KW-1185">Reference proteome</keyword>
<comment type="subcellular location">
    <subcellularLocation>
        <location evidence="1">Cell membrane</location>
        <topology evidence="1">Multi-pass membrane protein</topology>
    </subcellularLocation>
</comment>
<organism evidence="8 9">
    <name type="scientific">Petrimonas mucosa</name>
    <dbReference type="NCBI Taxonomy" id="1642646"/>
    <lineage>
        <taxon>Bacteria</taxon>
        <taxon>Pseudomonadati</taxon>
        <taxon>Bacteroidota</taxon>
        <taxon>Bacteroidia</taxon>
        <taxon>Bacteroidales</taxon>
        <taxon>Dysgonomonadaceae</taxon>
        <taxon>Petrimonas</taxon>
    </lineage>
</organism>
<evidence type="ECO:0000256" key="2">
    <source>
        <dbReference type="ARBA" id="ARBA00022475"/>
    </source>
</evidence>
<keyword evidence="3 6" id="KW-0812">Transmembrane</keyword>
<gene>
    <name evidence="8" type="ORF">ING2E5A_2819</name>
</gene>
<dbReference type="STRING" id="1642646.ING2E5A_2819"/>
<protein>
    <recommendedName>
        <fullName evidence="7">Polysaccharide chain length determinant N-terminal domain-containing protein</fullName>
    </recommendedName>
</protein>
<evidence type="ECO:0000313" key="8">
    <source>
        <dbReference type="EMBL" id="SCM59614.1"/>
    </source>
</evidence>
<accession>A0A1G4GAN2</accession>
<evidence type="ECO:0000256" key="4">
    <source>
        <dbReference type="ARBA" id="ARBA00022989"/>
    </source>
</evidence>
<name>A0A1G4GAN2_9BACT</name>
<dbReference type="PANTHER" id="PTHR32309">
    <property type="entry name" value="TYROSINE-PROTEIN KINASE"/>
    <property type="match status" value="1"/>
</dbReference>
<dbReference type="Pfam" id="PF02706">
    <property type="entry name" value="Wzz"/>
    <property type="match status" value="1"/>
</dbReference>
<reference evidence="8 9" key="1">
    <citation type="submission" date="2016-08" db="EMBL/GenBank/DDBJ databases">
        <authorList>
            <person name="Seilhamer J.J."/>
        </authorList>
    </citation>
    <scope>NUCLEOTIDE SEQUENCE [LARGE SCALE GENOMIC DNA]</scope>
    <source>
        <strain evidence="8">ING2-E5A</strain>
    </source>
</reference>
<dbReference type="GO" id="GO:0004713">
    <property type="term" value="F:protein tyrosine kinase activity"/>
    <property type="evidence" value="ECO:0007669"/>
    <property type="project" value="TreeGrafter"/>
</dbReference>
<dbReference type="GO" id="GO:0005886">
    <property type="term" value="C:plasma membrane"/>
    <property type="evidence" value="ECO:0007669"/>
    <property type="project" value="UniProtKB-SubCell"/>
</dbReference>
<keyword evidence="2" id="KW-1003">Cell membrane</keyword>
<dbReference type="Proteomes" id="UP000178485">
    <property type="component" value="Chromosome i"/>
</dbReference>
<keyword evidence="5 6" id="KW-0472">Membrane</keyword>
<dbReference type="EMBL" id="LT608328">
    <property type="protein sequence ID" value="SCM59614.1"/>
    <property type="molecule type" value="Genomic_DNA"/>
</dbReference>
<feature type="transmembrane region" description="Helical" evidence="6">
    <location>
        <begin position="31"/>
        <end position="54"/>
    </location>
</feature>
<dbReference type="PANTHER" id="PTHR32309:SF13">
    <property type="entry name" value="FERRIC ENTEROBACTIN TRANSPORT PROTEIN FEPE"/>
    <property type="match status" value="1"/>
</dbReference>
<dbReference type="InterPro" id="IPR050445">
    <property type="entry name" value="Bact_polysacc_biosynth/exp"/>
</dbReference>
<feature type="transmembrane region" description="Helical" evidence="6">
    <location>
        <begin position="340"/>
        <end position="363"/>
    </location>
</feature>
<evidence type="ECO:0000256" key="5">
    <source>
        <dbReference type="ARBA" id="ARBA00023136"/>
    </source>
</evidence>
<evidence type="ECO:0000256" key="3">
    <source>
        <dbReference type="ARBA" id="ARBA00022692"/>
    </source>
</evidence>
<evidence type="ECO:0000313" key="9">
    <source>
        <dbReference type="Proteomes" id="UP000178485"/>
    </source>
</evidence>